<proteinExistence type="predicted"/>
<sequence length="61" mass="6920">MERNSLGDQAPIWMDWKRRLHSDGEDITGRSSFWASEALVGGRFEVSAMVSEFDGSDLRTK</sequence>
<gene>
    <name evidence="1" type="ORF">ARALYDRAFT_676080</name>
</gene>
<organism evidence="2">
    <name type="scientific">Arabidopsis lyrata subsp. lyrata</name>
    <name type="common">Lyre-leaved rock-cress</name>
    <dbReference type="NCBI Taxonomy" id="81972"/>
    <lineage>
        <taxon>Eukaryota</taxon>
        <taxon>Viridiplantae</taxon>
        <taxon>Streptophyta</taxon>
        <taxon>Embryophyta</taxon>
        <taxon>Tracheophyta</taxon>
        <taxon>Spermatophyta</taxon>
        <taxon>Magnoliopsida</taxon>
        <taxon>eudicotyledons</taxon>
        <taxon>Gunneridae</taxon>
        <taxon>Pentapetalae</taxon>
        <taxon>rosids</taxon>
        <taxon>malvids</taxon>
        <taxon>Brassicales</taxon>
        <taxon>Brassicaceae</taxon>
        <taxon>Camelineae</taxon>
        <taxon>Arabidopsis</taxon>
    </lineage>
</organism>
<name>D7KTR4_ARALL</name>
<dbReference type="Gramene" id="Al_scaffold_0002_1230">
    <property type="protein sequence ID" value="Al_scaffold_0002_1230"/>
    <property type="gene ID" value="Al_scaffold_0002_1230"/>
</dbReference>
<dbReference type="AlphaFoldDB" id="D7KTR4"/>
<accession>D7KTR4</accession>
<keyword evidence="2" id="KW-1185">Reference proteome</keyword>
<protein>
    <submittedName>
        <fullName evidence="1">Predicted protein</fullName>
    </submittedName>
</protein>
<dbReference type="EMBL" id="GL348714">
    <property type="protein sequence ID" value="EFH64764.1"/>
    <property type="molecule type" value="Genomic_DNA"/>
</dbReference>
<dbReference type="HOGENOM" id="CLU_2925719_0_0_1"/>
<dbReference type="Proteomes" id="UP000008694">
    <property type="component" value="Unassembled WGS sequence"/>
</dbReference>
<reference evidence="2" key="1">
    <citation type="journal article" date="2011" name="Nat. Genet.">
        <title>The Arabidopsis lyrata genome sequence and the basis of rapid genome size change.</title>
        <authorList>
            <person name="Hu T.T."/>
            <person name="Pattyn P."/>
            <person name="Bakker E.G."/>
            <person name="Cao J."/>
            <person name="Cheng J.-F."/>
            <person name="Clark R.M."/>
            <person name="Fahlgren N."/>
            <person name="Fawcett J.A."/>
            <person name="Grimwood J."/>
            <person name="Gundlach H."/>
            <person name="Haberer G."/>
            <person name="Hollister J.D."/>
            <person name="Ossowski S."/>
            <person name="Ottilar R.P."/>
            <person name="Salamov A.A."/>
            <person name="Schneeberger K."/>
            <person name="Spannagl M."/>
            <person name="Wang X."/>
            <person name="Yang L."/>
            <person name="Nasrallah M.E."/>
            <person name="Bergelson J."/>
            <person name="Carrington J.C."/>
            <person name="Gaut B.S."/>
            <person name="Schmutz J."/>
            <person name="Mayer K.F.X."/>
            <person name="Van de Peer Y."/>
            <person name="Grigoriev I.V."/>
            <person name="Nordborg M."/>
            <person name="Weigel D."/>
            <person name="Guo Y.-L."/>
        </authorList>
    </citation>
    <scope>NUCLEOTIDE SEQUENCE [LARGE SCALE GENOMIC DNA]</scope>
    <source>
        <strain evidence="2">cv. MN47</strain>
    </source>
</reference>
<evidence type="ECO:0000313" key="2">
    <source>
        <dbReference type="Proteomes" id="UP000008694"/>
    </source>
</evidence>
<evidence type="ECO:0000313" key="1">
    <source>
        <dbReference type="EMBL" id="EFH64764.1"/>
    </source>
</evidence>